<dbReference type="STRING" id="497965.Cyan7822_2848"/>
<dbReference type="KEGG" id="cyj:Cyan7822_2848"/>
<evidence type="ECO:0000313" key="1">
    <source>
        <dbReference type="EMBL" id="ADN14807.1"/>
    </source>
</evidence>
<organism evidence="1 2">
    <name type="scientific">Gloeothece verrucosa (strain PCC 7822)</name>
    <name type="common">Cyanothece sp. (strain PCC 7822)</name>
    <dbReference type="NCBI Taxonomy" id="497965"/>
    <lineage>
        <taxon>Bacteria</taxon>
        <taxon>Bacillati</taxon>
        <taxon>Cyanobacteriota</taxon>
        <taxon>Cyanophyceae</taxon>
        <taxon>Oscillatoriophycideae</taxon>
        <taxon>Chroococcales</taxon>
        <taxon>Aphanothecaceae</taxon>
        <taxon>Gloeothece</taxon>
        <taxon>Gloeothece verrucosa</taxon>
    </lineage>
</organism>
<gene>
    <name evidence="1" type="ordered locus">Cyan7822_2848</name>
</gene>
<dbReference type="HOGENOM" id="CLU_2805274_0_0_3"/>
<dbReference type="AlphaFoldDB" id="E0U6P8"/>
<reference evidence="2" key="1">
    <citation type="journal article" date="2011" name="MBio">
        <title>Novel metabolic attributes of the genus Cyanothece, comprising a group of unicellular nitrogen-fixing Cyanobacteria.</title>
        <authorList>
            <person name="Bandyopadhyay A."/>
            <person name="Elvitigala T."/>
            <person name="Welsh E."/>
            <person name="Stockel J."/>
            <person name="Liberton M."/>
            <person name="Min H."/>
            <person name="Sherman L.A."/>
            <person name="Pakrasi H.B."/>
        </authorList>
    </citation>
    <scope>NUCLEOTIDE SEQUENCE [LARGE SCALE GENOMIC DNA]</scope>
    <source>
        <strain evidence="2">PCC 7822</strain>
    </source>
</reference>
<name>E0U6P8_GLOV7</name>
<keyword evidence="2" id="KW-1185">Reference proteome</keyword>
<proteinExistence type="predicted"/>
<sequence length="67" mass="7820">MIQQFTGSWPKRDSALGKKILGCYWSLSLSYIKKAKNIHFFMRSILTDSWASILEYSLKSLQRFGGW</sequence>
<evidence type="ECO:0000313" key="2">
    <source>
        <dbReference type="Proteomes" id="UP000008206"/>
    </source>
</evidence>
<dbReference type="EMBL" id="CP002198">
    <property type="protein sequence ID" value="ADN14807.1"/>
    <property type="molecule type" value="Genomic_DNA"/>
</dbReference>
<accession>E0U6P8</accession>
<protein>
    <submittedName>
        <fullName evidence="1">Uncharacterized protein</fullName>
    </submittedName>
</protein>
<dbReference type="Proteomes" id="UP000008206">
    <property type="component" value="Chromosome"/>
</dbReference>